<protein>
    <submittedName>
        <fullName evidence="2">FAD-dependent oxidoreductase</fullName>
    </submittedName>
</protein>
<name>A0A9E2S6S3_9BACT</name>
<dbReference type="GO" id="GO:0051537">
    <property type="term" value="F:2 iron, 2 sulfur cluster binding"/>
    <property type="evidence" value="ECO:0007669"/>
    <property type="project" value="InterPro"/>
</dbReference>
<comment type="caution">
    <text evidence="2">The sequence shown here is derived from an EMBL/GenBank/DDBJ whole genome shotgun (WGS) entry which is preliminary data.</text>
</comment>
<gene>
    <name evidence="2" type="ORF">KTO63_01250</name>
</gene>
<evidence type="ECO:0000313" key="3">
    <source>
        <dbReference type="Proteomes" id="UP000812270"/>
    </source>
</evidence>
<sequence length="516" mass="57574">MQRDGARVSLWQHDQRDYASADKQMEDKIYDVLIVGGGITGVSTAYLLQKNGMSCVLAEAATLGFGTTGGTTAHLNTMMDTSYPQIEKKFSKHAAQTIADSAKQAIHFIETTAKTLGIDCDFEYKNAYLLANNDDQSKELDDIVSVSKEVGIEIDYTNKIPAPVSFDNAAIIRNQAQFNPIKYLFGVANSFSNFGGVLLQNCFVSDVKEETEDILLIATTRGKIRARKIVYATHIPPGVNLLHLRCAPYRSYVLAVELENEQSYPDALIYDMEDPYNYYRTQEIEGKKYLIFGGKDHKTGHEENLKDRFRQLEQHLNQFFSIKSIKHFWSSQYFEPADGLPYIGNLPGHDGRYFVATGFGGNGMIYGTLAAIIMFELIAKNNYKYPLAELLDPNRLKLVAGFSNFVKEGADVAAKWLGGHLASHSIDNLASVTPGEAQVVKYNHEDVALYRDGEGKLHAVNPTCTHLQCKVKWNDAELSWDCPCHGARYSTEGKVLTGPANRNLDYIIVEELIAKE</sequence>
<feature type="domain" description="Rieske" evidence="1">
    <location>
        <begin position="424"/>
        <end position="516"/>
    </location>
</feature>
<dbReference type="RefSeq" id="WP_217789300.1">
    <property type="nucleotide sequence ID" value="NZ_JAHSPG010000001.1"/>
</dbReference>
<organism evidence="2 3">
    <name type="scientific">Pinibacter aurantiacus</name>
    <dbReference type="NCBI Taxonomy" id="2851599"/>
    <lineage>
        <taxon>Bacteria</taxon>
        <taxon>Pseudomonadati</taxon>
        <taxon>Bacteroidota</taxon>
        <taxon>Chitinophagia</taxon>
        <taxon>Chitinophagales</taxon>
        <taxon>Chitinophagaceae</taxon>
        <taxon>Pinibacter</taxon>
    </lineage>
</organism>
<dbReference type="Pfam" id="PF00355">
    <property type="entry name" value="Rieske"/>
    <property type="match status" value="1"/>
</dbReference>
<dbReference type="EMBL" id="JAHSPG010000001">
    <property type="protein sequence ID" value="MBV4355754.1"/>
    <property type="molecule type" value="Genomic_DNA"/>
</dbReference>
<dbReference type="AlphaFoldDB" id="A0A9E2S6S3"/>
<dbReference type="Proteomes" id="UP000812270">
    <property type="component" value="Unassembled WGS sequence"/>
</dbReference>
<dbReference type="PANTHER" id="PTHR13847">
    <property type="entry name" value="SARCOSINE DEHYDROGENASE-RELATED"/>
    <property type="match status" value="1"/>
</dbReference>
<dbReference type="PANTHER" id="PTHR13847:SF281">
    <property type="entry name" value="FAD DEPENDENT OXIDOREDUCTASE DOMAIN-CONTAINING PROTEIN"/>
    <property type="match status" value="1"/>
</dbReference>
<keyword evidence="3" id="KW-1185">Reference proteome</keyword>
<accession>A0A9E2S6S3</accession>
<dbReference type="Pfam" id="PF01266">
    <property type="entry name" value="DAO"/>
    <property type="match status" value="1"/>
</dbReference>
<evidence type="ECO:0000259" key="1">
    <source>
        <dbReference type="PROSITE" id="PS51296"/>
    </source>
</evidence>
<proteinExistence type="predicted"/>
<dbReference type="InterPro" id="IPR017941">
    <property type="entry name" value="Rieske_2Fe-2S"/>
</dbReference>
<evidence type="ECO:0000313" key="2">
    <source>
        <dbReference type="EMBL" id="MBV4355754.1"/>
    </source>
</evidence>
<reference evidence="2" key="1">
    <citation type="submission" date="2021-06" db="EMBL/GenBank/DDBJ databases">
        <authorList>
            <person name="Huq M.A."/>
        </authorList>
    </citation>
    <scope>NUCLEOTIDE SEQUENCE</scope>
    <source>
        <strain evidence="2">MAH-26</strain>
    </source>
</reference>
<dbReference type="PROSITE" id="PS51296">
    <property type="entry name" value="RIESKE"/>
    <property type="match status" value="1"/>
</dbReference>
<dbReference type="GO" id="GO:0005737">
    <property type="term" value="C:cytoplasm"/>
    <property type="evidence" value="ECO:0007669"/>
    <property type="project" value="TreeGrafter"/>
</dbReference>
<dbReference type="InterPro" id="IPR006076">
    <property type="entry name" value="FAD-dep_OxRdtase"/>
</dbReference>